<evidence type="ECO:0000256" key="4">
    <source>
        <dbReference type="ARBA" id="ARBA00022692"/>
    </source>
</evidence>
<dbReference type="GO" id="GO:0016226">
    <property type="term" value="P:iron-sulfur cluster assembly"/>
    <property type="evidence" value="ECO:0007669"/>
    <property type="project" value="EnsemblFungi"/>
</dbReference>
<keyword evidence="3" id="KW-0813">Transport</keyword>
<reference evidence="16 17" key="1">
    <citation type="journal article" date="2013" name="Curr. Biol.">
        <title>Shared signatures of parasitism and phylogenomics unite Cryptomycota and microsporidia.</title>
        <authorList>
            <person name="James T.Y."/>
            <person name="Pelin A."/>
            <person name="Bonen L."/>
            <person name="Ahrendt S."/>
            <person name="Sain D."/>
            <person name="Corradi N."/>
            <person name="Stajich J.E."/>
        </authorList>
    </citation>
    <scope>NUCLEOTIDE SEQUENCE [LARGE SCALE GENOMIC DNA]</scope>
    <source>
        <strain evidence="16 17">CSF55</strain>
    </source>
</reference>
<dbReference type="PANTHER" id="PTHR24221">
    <property type="entry name" value="ATP-BINDING CASSETTE SUB-FAMILY B"/>
    <property type="match status" value="1"/>
</dbReference>
<dbReference type="InterPro" id="IPR003593">
    <property type="entry name" value="AAA+_ATPase"/>
</dbReference>
<keyword evidence="6" id="KW-0067">ATP-binding</keyword>
<dbReference type="HOGENOM" id="CLU_000604_84_1_1"/>
<dbReference type="SMART" id="SM00382">
    <property type="entry name" value="AAA"/>
    <property type="match status" value="1"/>
</dbReference>
<keyword evidence="17" id="KW-1185">Reference proteome</keyword>
<dbReference type="CDD" id="cd18582">
    <property type="entry name" value="ABC_6TM_ATM1_ABCB7"/>
    <property type="match status" value="1"/>
</dbReference>
<evidence type="ECO:0000256" key="12">
    <source>
        <dbReference type="ARBA" id="ARBA00040792"/>
    </source>
</evidence>
<dbReference type="EMBL" id="KE560881">
    <property type="protein sequence ID" value="EPZ35081.1"/>
    <property type="molecule type" value="Genomic_DNA"/>
</dbReference>
<dbReference type="OMA" id="VFHIIPI"/>
<dbReference type="GO" id="GO:0140359">
    <property type="term" value="F:ABC-type transporter activity"/>
    <property type="evidence" value="ECO:0007669"/>
    <property type="project" value="InterPro"/>
</dbReference>
<dbReference type="InterPro" id="IPR039421">
    <property type="entry name" value="Type_1_exporter"/>
</dbReference>
<feature type="transmembrane region" description="Helical" evidence="13">
    <location>
        <begin position="307"/>
        <end position="327"/>
    </location>
</feature>
<keyword evidence="4 13" id="KW-0812">Transmembrane</keyword>
<feature type="transmembrane region" description="Helical" evidence="13">
    <location>
        <begin position="279"/>
        <end position="301"/>
    </location>
</feature>
<accession>A0A075B2D3</accession>
<evidence type="ECO:0000313" key="16">
    <source>
        <dbReference type="EMBL" id="EPZ35081.1"/>
    </source>
</evidence>
<evidence type="ECO:0000256" key="11">
    <source>
        <dbReference type="ARBA" id="ARBA00039906"/>
    </source>
</evidence>
<name>A0A075B2D3_ROZAC</name>
<evidence type="ECO:0000256" key="2">
    <source>
        <dbReference type="ARBA" id="ARBA00011738"/>
    </source>
</evidence>
<feature type="transmembrane region" description="Helical" evidence="13">
    <location>
        <begin position="187"/>
        <end position="207"/>
    </location>
</feature>
<evidence type="ECO:0000313" key="17">
    <source>
        <dbReference type="Proteomes" id="UP000030755"/>
    </source>
</evidence>
<gene>
    <name evidence="16" type="ORF">O9G_004828</name>
</gene>
<dbReference type="GO" id="GO:0005743">
    <property type="term" value="C:mitochondrial inner membrane"/>
    <property type="evidence" value="ECO:0007669"/>
    <property type="project" value="EnsemblFungi"/>
</dbReference>
<dbReference type="GO" id="GO:0005524">
    <property type="term" value="F:ATP binding"/>
    <property type="evidence" value="ECO:0007669"/>
    <property type="project" value="UniProtKB-KW"/>
</dbReference>
<evidence type="ECO:0000256" key="10">
    <source>
        <dbReference type="ARBA" id="ARBA00024363"/>
    </source>
</evidence>
<evidence type="ECO:0000256" key="5">
    <source>
        <dbReference type="ARBA" id="ARBA00022741"/>
    </source>
</evidence>
<evidence type="ECO:0000256" key="8">
    <source>
        <dbReference type="ARBA" id="ARBA00022989"/>
    </source>
</evidence>
<evidence type="ECO:0000256" key="6">
    <source>
        <dbReference type="ARBA" id="ARBA00022840"/>
    </source>
</evidence>
<dbReference type="Proteomes" id="UP000030755">
    <property type="component" value="Unassembled WGS sequence"/>
</dbReference>
<dbReference type="InterPro" id="IPR017871">
    <property type="entry name" value="ABC_transporter-like_CS"/>
</dbReference>
<evidence type="ECO:0000256" key="13">
    <source>
        <dbReference type="SAM" id="Phobius"/>
    </source>
</evidence>
<comment type="subunit">
    <text evidence="2">Homodimer.</text>
</comment>
<dbReference type="OrthoDB" id="6500128at2759"/>
<evidence type="ECO:0000256" key="1">
    <source>
        <dbReference type="ARBA" id="ARBA00004225"/>
    </source>
</evidence>
<dbReference type="Gene3D" id="3.40.50.300">
    <property type="entry name" value="P-loop containing nucleotide triphosphate hydrolases"/>
    <property type="match status" value="1"/>
</dbReference>
<dbReference type="FunFam" id="3.40.50.300:FF:000287">
    <property type="entry name" value="Multidrug ABC transporter ATP-binding protein"/>
    <property type="match status" value="1"/>
</dbReference>
<evidence type="ECO:0000259" key="15">
    <source>
        <dbReference type="PROSITE" id="PS50929"/>
    </source>
</evidence>
<evidence type="ECO:0000259" key="14">
    <source>
        <dbReference type="PROSITE" id="PS50893"/>
    </source>
</evidence>
<dbReference type="InterPro" id="IPR027417">
    <property type="entry name" value="P-loop_NTPase"/>
</dbReference>
<protein>
    <recommendedName>
        <fullName evidence="11">Iron-sulfur clusters transporter ATM1, mitochondrial</fullName>
    </recommendedName>
    <alternativeName>
        <fullName evidence="12">Iron-sulfur clusters transporter atm1, mitochondrial</fullName>
    </alternativeName>
</protein>
<dbReference type="STRING" id="988480.A0A075B2D3"/>
<dbReference type="GO" id="GO:0006879">
    <property type="term" value="P:intracellular iron ion homeostasis"/>
    <property type="evidence" value="ECO:0007669"/>
    <property type="project" value="TreeGrafter"/>
</dbReference>
<dbReference type="GO" id="GO:0016887">
    <property type="term" value="F:ATP hydrolysis activity"/>
    <property type="evidence" value="ECO:0007669"/>
    <property type="project" value="EnsemblFungi"/>
</dbReference>
<dbReference type="InterPro" id="IPR003439">
    <property type="entry name" value="ABC_transporter-like_ATP-bd"/>
</dbReference>
<keyword evidence="9 13" id="KW-0472">Membrane</keyword>
<dbReference type="PROSITE" id="PS50893">
    <property type="entry name" value="ABC_TRANSPORTER_2"/>
    <property type="match status" value="1"/>
</dbReference>
<keyword evidence="7" id="KW-1278">Translocase</keyword>
<comment type="subcellular location">
    <subcellularLocation>
        <location evidence="1">Mitochondrion membrane</location>
        <topology evidence="1">Multi-pass membrane protein</topology>
    </subcellularLocation>
</comment>
<dbReference type="Gene3D" id="1.20.1560.10">
    <property type="entry name" value="ABC transporter type 1, transmembrane domain"/>
    <property type="match status" value="1"/>
</dbReference>
<dbReference type="InterPro" id="IPR011527">
    <property type="entry name" value="ABC1_TM_dom"/>
</dbReference>
<dbReference type="Pfam" id="PF00664">
    <property type="entry name" value="ABC_membrane"/>
    <property type="match status" value="1"/>
</dbReference>
<dbReference type="PROSITE" id="PS50929">
    <property type="entry name" value="ABC_TM1F"/>
    <property type="match status" value="1"/>
</dbReference>
<feature type="domain" description="ABC transporter" evidence="14">
    <location>
        <begin position="364"/>
        <end position="597"/>
    </location>
</feature>
<dbReference type="GO" id="GO:0140466">
    <property type="term" value="P:iron-sulfur cluster export from the mitochondrion"/>
    <property type="evidence" value="ECO:0007669"/>
    <property type="project" value="EnsemblFungi"/>
</dbReference>
<dbReference type="Pfam" id="PF00005">
    <property type="entry name" value="ABC_tran"/>
    <property type="match status" value="1"/>
</dbReference>
<proteinExistence type="inferred from homology"/>
<keyword evidence="8 13" id="KW-1133">Transmembrane helix</keyword>
<dbReference type="SUPFAM" id="SSF90123">
    <property type="entry name" value="ABC transporter transmembrane region"/>
    <property type="match status" value="1"/>
</dbReference>
<dbReference type="AlphaFoldDB" id="A0A075B2D3"/>
<organism evidence="16 17">
    <name type="scientific">Rozella allomycis (strain CSF55)</name>
    <dbReference type="NCBI Taxonomy" id="988480"/>
    <lineage>
        <taxon>Eukaryota</taxon>
        <taxon>Fungi</taxon>
        <taxon>Fungi incertae sedis</taxon>
        <taxon>Cryptomycota</taxon>
        <taxon>Cryptomycota incertae sedis</taxon>
        <taxon>Rozella</taxon>
    </lineage>
</organism>
<sequence length="602" mass="67874">MPKLFHQFKFKKSFQQSTHFKYFIRHIWPKNDYKTKTRVVGALSLLLLGKYLNIHVPILFKKLVDNLNEEKSISDSKIQLGTYPTLLLLAYGSARIGSSLFSEFRNVVFSKVSQRAIRNISLNVFRHLHSLDHSFHLKTPTGALSRNLERGTRGMSFLLTSAIFHIVPTAVELSMVCGLMASKYGLTYALATLSTMATYTGFTFATTQWRTKFRKQMNQADNDAATKVIDSLVNQENVKLFCNEAYELKRYDKDLEKYEQASLKTTSSLCLLNVGQQTIFSLALTGIMYMACSDIASLGHLTVGDLVLINGLVFQLSLPLNFLGSVYREFKQSLVDMENMFTLLNENSSIKDCNKDLICTGGSIQFKNVSFSYDNNRPILNNLNFEIKAGSRVAFVGMSGSGKSTIAKLLLRFYERKSGEILIDGQDISFSTLKSLRKSIGFVPQDVTLFNESILYNIKYGDIDASMDNIIDSSKASHLHDSIEKMPKKYDTVVGERGLMLSGGEKQRLAIARAILKGSKILILDEPTSSLDSQTERFILESLKLKNKITTIIIAHRLTTITDVDCIFVMKDGSIAERGTHEELLEKQGLYYELWTRAKKDK</sequence>
<comment type="similarity">
    <text evidence="10">Belongs to the ABC transporter superfamily. ABCB family. Heavy Metal importer (TC 3.A.1.210) subfamily.</text>
</comment>
<feature type="domain" description="ABC transmembrane type-1" evidence="15">
    <location>
        <begin position="40"/>
        <end position="332"/>
    </location>
</feature>
<keyword evidence="5" id="KW-0547">Nucleotide-binding</keyword>
<dbReference type="PROSITE" id="PS00211">
    <property type="entry name" value="ABC_TRANSPORTER_1"/>
    <property type="match status" value="1"/>
</dbReference>
<evidence type="ECO:0000256" key="7">
    <source>
        <dbReference type="ARBA" id="ARBA00022967"/>
    </source>
</evidence>
<evidence type="ECO:0000256" key="3">
    <source>
        <dbReference type="ARBA" id="ARBA00022448"/>
    </source>
</evidence>
<dbReference type="InterPro" id="IPR036640">
    <property type="entry name" value="ABC1_TM_sf"/>
</dbReference>
<dbReference type="PANTHER" id="PTHR24221:SF402">
    <property type="entry name" value="IRON-SULFUR CLUSTERS TRANSPORTER ABCB7, MITOCHONDRIAL"/>
    <property type="match status" value="1"/>
</dbReference>
<evidence type="ECO:0000256" key="9">
    <source>
        <dbReference type="ARBA" id="ARBA00023136"/>
    </source>
</evidence>
<dbReference type="SUPFAM" id="SSF52540">
    <property type="entry name" value="P-loop containing nucleoside triphosphate hydrolases"/>
    <property type="match status" value="1"/>
</dbReference>
<dbReference type="GO" id="GO:1990542">
    <property type="term" value="P:mitochondrial transmembrane transport"/>
    <property type="evidence" value="ECO:0007669"/>
    <property type="project" value="EnsemblFungi"/>
</dbReference>